<feature type="non-terminal residue" evidence="1">
    <location>
        <position position="1"/>
    </location>
</feature>
<evidence type="ECO:0000313" key="2">
    <source>
        <dbReference type="Proteomes" id="UP000681967"/>
    </source>
</evidence>
<name>A0A8S3FKS3_9BILA</name>
<sequence>KRLGIPWKFSCQLIVQPTEQNANHPKLAYLIRQPLENKLRQQIDKWHDSSFSSLITQKIQCQLEINQDLFEWSDSNDELLSSDNSHCASPALSTYSTPLNEAKKPPLYSSANSTKSCKPSLAFRTLTGGGKSYAMAAVLPNQRNSSQTKATIRSLRTESGENSRYEYKHCNALINLEINESFFLRVYYINGYFFFQQIYSFK</sequence>
<protein>
    <submittedName>
        <fullName evidence="1">Uncharacterized protein</fullName>
    </submittedName>
</protein>
<dbReference type="AlphaFoldDB" id="A0A8S3FKS3"/>
<comment type="caution">
    <text evidence="1">The sequence shown here is derived from an EMBL/GenBank/DDBJ whole genome shotgun (WGS) entry which is preliminary data.</text>
</comment>
<proteinExistence type="predicted"/>
<evidence type="ECO:0000313" key="1">
    <source>
        <dbReference type="EMBL" id="CAF5129013.1"/>
    </source>
</evidence>
<accession>A0A8S3FKS3</accession>
<dbReference type="EMBL" id="CAJOBH010247308">
    <property type="protein sequence ID" value="CAF5129013.1"/>
    <property type="molecule type" value="Genomic_DNA"/>
</dbReference>
<dbReference type="Proteomes" id="UP000681967">
    <property type="component" value="Unassembled WGS sequence"/>
</dbReference>
<gene>
    <name evidence="1" type="ORF">BYL167_LOCUS68190</name>
</gene>
<organism evidence="1 2">
    <name type="scientific">Rotaria magnacalcarata</name>
    <dbReference type="NCBI Taxonomy" id="392030"/>
    <lineage>
        <taxon>Eukaryota</taxon>
        <taxon>Metazoa</taxon>
        <taxon>Spiralia</taxon>
        <taxon>Gnathifera</taxon>
        <taxon>Rotifera</taxon>
        <taxon>Eurotatoria</taxon>
        <taxon>Bdelloidea</taxon>
        <taxon>Philodinida</taxon>
        <taxon>Philodinidae</taxon>
        <taxon>Rotaria</taxon>
    </lineage>
</organism>
<reference evidence="1" key="1">
    <citation type="submission" date="2021-02" db="EMBL/GenBank/DDBJ databases">
        <authorList>
            <person name="Nowell W R."/>
        </authorList>
    </citation>
    <scope>NUCLEOTIDE SEQUENCE</scope>
</reference>